<dbReference type="Pfam" id="PF03479">
    <property type="entry name" value="PCC"/>
    <property type="match status" value="1"/>
</dbReference>
<name>A0A853FWF6_9BURK</name>
<dbReference type="AlphaFoldDB" id="A0A853FWF6"/>
<dbReference type="Proteomes" id="UP000559809">
    <property type="component" value="Unassembled WGS sequence"/>
</dbReference>
<protein>
    <submittedName>
        <fullName evidence="2">DNA-binding protein</fullName>
    </submittedName>
</protein>
<dbReference type="GO" id="GO:0003677">
    <property type="term" value="F:DNA binding"/>
    <property type="evidence" value="ECO:0007669"/>
    <property type="project" value="UniProtKB-KW"/>
</dbReference>
<keyword evidence="3" id="KW-1185">Reference proteome</keyword>
<evidence type="ECO:0000259" key="1">
    <source>
        <dbReference type="PROSITE" id="PS51742"/>
    </source>
</evidence>
<feature type="domain" description="PPC" evidence="1">
    <location>
        <begin position="8"/>
        <end position="134"/>
    </location>
</feature>
<keyword evidence="2" id="KW-0238">DNA-binding</keyword>
<organism evidence="2 3">
    <name type="scientific">Parapusillimonas granuli</name>
    <dbReference type="NCBI Taxonomy" id="380911"/>
    <lineage>
        <taxon>Bacteria</taxon>
        <taxon>Pseudomonadati</taxon>
        <taxon>Pseudomonadota</taxon>
        <taxon>Betaproteobacteria</taxon>
        <taxon>Burkholderiales</taxon>
        <taxon>Alcaligenaceae</taxon>
        <taxon>Parapusillimonas</taxon>
    </lineage>
</organism>
<accession>A0A853FWF6</accession>
<dbReference type="InterPro" id="IPR005175">
    <property type="entry name" value="PPC_dom"/>
</dbReference>
<dbReference type="CDD" id="cd11378">
    <property type="entry name" value="DUF296"/>
    <property type="match status" value="1"/>
</dbReference>
<proteinExistence type="predicted"/>
<comment type="caution">
    <text evidence="2">The sequence shown here is derived from an EMBL/GenBank/DDBJ whole genome shotgun (WGS) entry which is preliminary data.</text>
</comment>
<dbReference type="EMBL" id="JACCEM010000003">
    <property type="protein sequence ID" value="NYT48933.1"/>
    <property type="molecule type" value="Genomic_DNA"/>
</dbReference>
<sequence length="134" mass="14564">MDAKLVRGSFGRVFNARLCTNDDLVESVEQLCLKHNVREAVVRGGLGSLFRSEIRVGNERRHVEGYAVELLTLDGNVAVDPRTGRLDVSLHGVIADNKGVVHAGTFLKGGSPTCVTVELVVQEWLPAGPKDCQR</sequence>
<dbReference type="RefSeq" id="WP_180154233.1">
    <property type="nucleotide sequence ID" value="NZ_JACCEM010000003.1"/>
</dbReference>
<dbReference type="SUPFAM" id="SSF117856">
    <property type="entry name" value="AF0104/ALDC/Ptd012-like"/>
    <property type="match status" value="1"/>
</dbReference>
<evidence type="ECO:0000313" key="2">
    <source>
        <dbReference type="EMBL" id="NYT48933.1"/>
    </source>
</evidence>
<dbReference type="Gene3D" id="3.30.1330.80">
    <property type="entry name" value="Hypothetical protein, similar to alpha- acetolactate decarboxylase, domain 2"/>
    <property type="match status" value="1"/>
</dbReference>
<dbReference type="PROSITE" id="PS51742">
    <property type="entry name" value="PPC"/>
    <property type="match status" value="1"/>
</dbReference>
<evidence type="ECO:0000313" key="3">
    <source>
        <dbReference type="Proteomes" id="UP000559809"/>
    </source>
</evidence>
<reference evidence="2 3" key="1">
    <citation type="submission" date="2020-07" db="EMBL/GenBank/DDBJ databases">
        <title>Taxonomic revisions and descriptions of new bacterial species based on genomic comparisons in the high-G+C-content subgroup of the family Alcaligenaceae.</title>
        <authorList>
            <person name="Szabo A."/>
            <person name="Felfoldi T."/>
        </authorList>
    </citation>
    <scope>NUCLEOTIDE SEQUENCE [LARGE SCALE GENOMIC DNA]</scope>
    <source>
        <strain evidence="2 3">LMG 24012</strain>
    </source>
</reference>
<gene>
    <name evidence="2" type="ORF">H0A72_06375</name>
</gene>